<proteinExistence type="predicted"/>
<evidence type="ECO:0000313" key="3">
    <source>
        <dbReference type="Proteomes" id="UP000238479"/>
    </source>
</evidence>
<gene>
    <name evidence="2" type="ORF">RchiOBHm_Chr6g0259891</name>
</gene>
<dbReference type="AlphaFoldDB" id="A0A2P6PMZ5"/>
<evidence type="ECO:0000313" key="2">
    <source>
        <dbReference type="EMBL" id="PRQ23305.1"/>
    </source>
</evidence>
<comment type="caution">
    <text evidence="2">The sequence shown here is derived from an EMBL/GenBank/DDBJ whole genome shotgun (WGS) entry which is preliminary data.</text>
</comment>
<keyword evidence="1" id="KW-1133">Transmembrane helix</keyword>
<dbReference type="Gramene" id="PRQ23305">
    <property type="protein sequence ID" value="PRQ23305"/>
    <property type="gene ID" value="RchiOBHm_Chr6g0259891"/>
</dbReference>
<keyword evidence="3" id="KW-1185">Reference proteome</keyword>
<protein>
    <submittedName>
        <fullName evidence="2">Uncharacterized protein</fullName>
    </submittedName>
</protein>
<keyword evidence="1" id="KW-0472">Membrane</keyword>
<dbReference type="Proteomes" id="UP000238479">
    <property type="component" value="Chromosome 6"/>
</dbReference>
<sequence>MPKVCGFVSCILFLSSHAPTVLRTALTAEKVWVLRTALDFSALFSLACEPFIFYISCFVLLFLATAYINWVSPAPSLRSYPSSFATPI</sequence>
<keyword evidence="1" id="KW-0812">Transmembrane</keyword>
<dbReference type="EMBL" id="PDCK01000044">
    <property type="protein sequence ID" value="PRQ23305.1"/>
    <property type="molecule type" value="Genomic_DNA"/>
</dbReference>
<feature type="transmembrane region" description="Helical" evidence="1">
    <location>
        <begin position="51"/>
        <end position="70"/>
    </location>
</feature>
<accession>A0A2P6PMZ5</accession>
<organism evidence="2 3">
    <name type="scientific">Rosa chinensis</name>
    <name type="common">China rose</name>
    <dbReference type="NCBI Taxonomy" id="74649"/>
    <lineage>
        <taxon>Eukaryota</taxon>
        <taxon>Viridiplantae</taxon>
        <taxon>Streptophyta</taxon>
        <taxon>Embryophyta</taxon>
        <taxon>Tracheophyta</taxon>
        <taxon>Spermatophyta</taxon>
        <taxon>Magnoliopsida</taxon>
        <taxon>eudicotyledons</taxon>
        <taxon>Gunneridae</taxon>
        <taxon>Pentapetalae</taxon>
        <taxon>rosids</taxon>
        <taxon>fabids</taxon>
        <taxon>Rosales</taxon>
        <taxon>Rosaceae</taxon>
        <taxon>Rosoideae</taxon>
        <taxon>Rosoideae incertae sedis</taxon>
        <taxon>Rosa</taxon>
    </lineage>
</organism>
<reference evidence="2 3" key="1">
    <citation type="journal article" date="2018" name="Nat. Genet.">
        <title>The Rosa genome provides new insights in the design of modern roses.</title>
        <authorList>
            <person name="Bendahmane M."/>
        </authorList>
    </citation>
    <scope>NUCLEOTIDE SEQUENCE [LARGE SCALE GENOMIC DNA]</scope>
    <source>
        <strain evidence="3">cv. Old Blush</strain>
    </source>
</reference>
<name>A0A2P6PMZ5_ROSCH</name>
<evidence type="ECO:0000256" key="1">
    <source>
        <dbReference type="SAM" id="Phobius"/>
    </source>
</evidence>